<dbReference type="Proteomes" id="UP000539075">
    <property type="component" value="Unassembled WGS sequence"/>
</dbReference>
<protein>
    <recommendedName>
        <fullName evidence="3">DUF1844 domain-containing protein</fullName>
    </recommendedName>
</protein>
<evidence type="ECO:0000313" key="2">
    <source>
        <dbReference type="Proteomes" id="UP000539075"/>
    </source>
</evidence>
<evidence type="ECO:0000313" key="1">
    <source>
        <dbReference type="EMBL" id="MBB5142318.1"/>
    </source>
</evidence>
<accession>A0A7W8BZW3</accession>
<keyword evidence="2" id="KW-1185">Reference proteome</keyword>
<dbReference type="AlphaFoldDB" id="A0A7W8BZW3"/>
<dbReference type="RefSeq" id="WP_183717671.1">
    <property type="nucleotide sequence ID" value="NZ_JACHGO010000001.1"/>
</dbReference>
<proteinExistence type="predicted"/>
<organism evidence="1 2">
    <name type="scientific">Desulfovibrio intestinalis</name>
    <dbReference type="NCBI Taxonomy" id="58621"/>
    <lineage>
        <taxon>Bacteria</taxon>
        <taxon>Pseudomonadati</taxon>
        <taxon>Thermodesulfobacteriota</taxon>
        <taxon>Desulfovibrionia</taxon>
        <taxon>Desulfovibrionales</taxon>
        <taxon>Desulfovibrionaceae</taxon>
        <taxon>Desulfovibrio</taxon>
    </lineage>
</organism>
<dbReference type="InterPro" id="IPR014995">
    <property type="entry name" value="DUF1844"/>
</dbReference>
<dbReference type="EMBL" id="JACHGO010000001">
    <property type="protein sequence ID" value="MBB5142318.1"/>
    <property type="molecule type" value="Genomic_DNA"/>
</dbReference>
<reference evidence="1 2" key="1">
    <citation type="submission" date="2020-08" db="EMBL/GenBank/DDBJ databases">
        <title>Genomic Encyclopedia of Type Strains, Phase IV (KMG-IV): sequencing the most valuable type-strain genomes for metagenomic binning, comparative biology and taxonomic classification.</title>
        <authorList>
            <person name="Goeker M."/>
        </authorList>
    </citation>
    <scope>NUCLEOTIDE SEQUENCE [LARGE SCALE GENOMIC DNA]</scope>
    <source>
        <strain evidence="1 2">DSM 11275</strain>
    </source>
</reference>
<gene>
    <name evidence="1" type="ORF">HNQ38_000381</name>
</gene>
<dbReference type="Pfam" id="PF08899">
    <property type="entry name" value="DUF1844"/>
    <property type="match status" value="1"/>
</dbReference>
<name>A0A7W8BZW3_9BACT</name>
<comment type="caution">
    <text evidence="1">The sequence shown here is derived from an EMBL/GenBank/DDBJ whole genome shotgun (WGS) entry which is preliminary data.</text>
</comment>
<sequence length="107" mass="11738">MSQNSCGCSSGPMPEVTFSTFILSLASSALVHLGEVPNPETGSMETSLPMAKHSIDVLEMLHMKTQNCLDDQERKLLESILFELRMKFVMKCGPNCECLSGKDQKPA</sequence>
<evidence type="ECO:0008006" key="3">
    <source>
        <dbReference type="Google" id="ProtNLM"/>
    </source>
</evidence>